<organism evidence="5 6">
    <name type="scientific">Achlya hypogyna</name>
    <name type="common">Oomycete</name>
    <name type="synonym">Protoachlya hypogyna</name>
    <dbReference type="NCBI Taxonomy" id="1202772"/>
    <lineage>
        <taxon>Eukaryota</taxon>
        <taxon>Sar</taxon>
        <taxon>Stramenopiles</taxon>
        <taxon>Oomycota</taxon>
        <taxon>Saprolegniomycetes</taxon>
        <taxon>Saprolegniales</taxon>
        <taxon>Achlyaceae</taxon>
        <taxon>Achlya</taxon>
    </lineage>
</organism>
<dbReference type="EMBL" id="JNBR01000377">
    <property type="protein sequence ID" value="OQR94088.1"/>
    <property type="molecule type" value="Genomic_DNA"/>
</dbReference>
<evidence type="ECO:0000256" key="2">
    <source>
        <dbReference type="ARBA" id="ARBA00022771"/>
    </source>
</evidence>
<dbReference type="InterPro" id="IPR053000">
    <property type="entry name" value="WSS1-like_metalloprotease"/>
</dbReference>
<dbReference type="GO" id="GO:0005634">
    <property type="term" value="C:nucleus"/>
    <property type="evidence" value="ECO:0007669"/>
    <property type="project" value="TreeGrafter"/>
</dbReference>
<evidence type="ECO:0000313" key="6">
    <source>
        <dbReference type="Proteomes" id="UP000243579"/>
    </source>
</evidence>
<keyword evidence="3" id="KW-0862">Zinc</keyword>
<gene>
    <name evidence="5" type="ORF">ACHHYP_01856</name>
</gene>
<dbReference type="OrthoDB" id="261960at2759"/>
<dbReference type="STRING" id="1202772.A0A1V9Z7W0"/>
<dbReference type="GO" id="GO:0008237">
    <property type="term" value="F:metallopeptidase activity"/>
    <property type="evidence" value="ECO:0007669"/>
    <property type="project" value="TreeGrafter"/>
</dbReference>
<dbReference type="PROSITE" id="PS51397">
    <property type="entry name" value="WLM"/>
    <property type="match status" value="1"/>
</dbReference>
<evidence type="ECO:0000256" key="3">
    <source>
        <dbReference type="ARBA" id="ARBA00022833"/>
    </source>
</evidence>
<accession>A0A1V9Z7W0</accession>
<dbReference type="AlphaFoldDB" id="A0A1V9Z7W0"/>
<evidence type="ECO:0000313" key="5">
    <source>
        <dbReference type="EMBL" id="OQR94088.1"/>
    </source>
</evidence>
<keyword evidence="2" id="KW-0863">Zinc-finger</keyword>
<evidence type="ECO:0000259" key="4">
    <source>
        <dbReference type="PROSITE" id="PS51397"/>
    </source>
</evidence>
<reference evidence="5 6" key="1">
    <citation type="journal article" date="2014" name="Genome Biol. Evol.">
        <title>The secreted proteins of Achlya hypogyna and Thraustotheca clavata identify the ancestral oomycete secretome and reveal gene acquisitions by horizontal gene transfer.</title>
        <authorList>
            <person name="Misner I."/>
            <person name="Blouin N."/>
            <person name="Leonard G."/>
            <person name="Richards T.A."/>
            <person name="Lane C.E."/>
        </authorList>
    </citation>
    <scope>NUCLEOTIDE SEQUENCE [LARGE SCALE GENOMIC DNA]</scope>
    <source>
        <strain evidence="5 6">ATCC 48635</strain>
    </source>
</reference>
<dbReference type="GO" id="GO:0008270">
    <property type="term" value="F:zinc ion binding"/>
    <property type="evidence" value="ECO:0007669"/>
    <property type="project" value="UniProtKB-KW"/>
</dbReference>
<comment type="caution">
    <text evidence="5">The sequence shown here is derived from an EMBL/GenBank/DDBJ whole genome shotgun (WGS) entry which is preliminary data.</text>
</comment>
<proteinExistence type="predicted"/>
<dbReference type="InterPro" id="IPR001876">
    <property type="entry name" value="Znf_RanBP2"/>
</dbReference>
<dbReference type="SMART" id="SM00547">
    <property type="entry name" value="ZnF_RBZ"/>
    <property type="match status" value="1"/>
</dbReference>
<keyword evidence="6" id="KW-1185">Reference proteome</keyword>
<dbReference type="InterPro" id="IPR013536">
    <property type="entry name" value="WLM_dom"/>
</dbReference>
<dbReference type="Proteomes" id="UP000243579">
    <property type="component" value="Unassembled WGS sequence"/>
</dbReference>
<sequence>MEWRIPRIQALKQQPRHEEAQNILERIESYVLPIMAKRKYKVRQLLEFFPKDTNLLGMNVNHGWKIYVRLRPAARPSTFFPFEELLGTMLHELVHMEIGPHNTAFYKLLDELKSEMELLMAQGLTGGNAKRLQARLTSYVGITGSQFIDAGIGHSLGGTRALHGSSVRLAGDAAIARMRHHALVGANGTCRLGGDATATADALTPAMLRQRALEAAERRRRDQLVCGTLETPPVGIGEAAAEAFDAWACGQCTYLNDARQPTCVMCGGGSKKRKRSYTIDLTASPPRSRPAVIDLT</sequence>
<dbReference type="InterPro" id="IPR036443">
    <property type="entry name" value="Znf_RanBP2_sf"/>
</dbReference>
<feature type="domain" description="WLM" evidence="4">
    <location>
        <begin position="1"/>
        <end position="221"/>
    </location>
</feature>
<dbReference type="GO" id="GO:0006281">
    <property type="term" value="P:DNA repair"/>
    <property type="evidence" value="ECO:0007669"/>
    <property type="project" value="TreeGrafter"/>
</dbReference>
<keyword evidence="1" id="KW-0479">Metal-binding</keyword>
<dbReference type="Pfam" id="PF08325">
    <property type="entry name" value="WLM"/>
    <property type="match status" value="1"/>
</dbReference>
<dbReference type="SUPFAM" id="SSF90209">
    <property type="entry name" value="Ran binding protein zinc finger-like"/>
    <property type="match status" value="1"/>
</dbReference>
<dbReference type="PROSITE" id="PS01358">
    <property type="entry name" value="ZF_RANBP2_1"/>
    <property type="match status" value="1"/>
</dbReference>
<dbReference type="PANTHER" id="PTHR46622">
    <property type="entry name" value="DNA-DEPENDENT METALLOPROTEASE WSS1"/>
    <property type="match status" value="1"/>
</dbReference>
<protein>
    <recommendedName>
        <fullName evidence="4">WLM domain-containing protein</fullName>
    </recommendedName>
</protein>
<dbReference type="Gene3D" id="2.30.30.380">
    <property type="entry name" value="Zn-finger domain of Sec23/24"/>
    <property type="match status" value="1"/>
</dbReference>
<dbReference type="PANTHER" id="PTHR46622:SF1">
    <property type="entry name" value="DNA-DEPENDENT METALLOPROTEASE WSS1"/>
    <property type="match status" value="1"/>
</dbReference>
<name>A0A1V9Z7W0_ACHHY</name>
<evidence type="ECO:0000256" key="1">
    <source>
        <dbReference type="ARBA" id="ARBA00022723"/>
    </source>
</evidence>